<dbReference type="EMBL" id="BLLF01001006">
    <property type="protein sequence ID" value="GFH16505.1"/>
    <property type="molecule type" value="Genomic_DNA"/>
</dbReference>
<dbReference type="GO" id="GO:0003899">
    <property type="term" value="F:DNA-directed RNA polymerase activity"/>
    <property type="evidence" value="ECO:0007669"/>
    <property type="project" value="UniProtKB-EC"/>
</dbReference>
<keyword evidence="21" id="KW-1185">Reference proteome</keyword>
<gene>
    <name evidence="20" type="ORF">HaLaN_12933</name>
</gene>
<keyword evidence="9" id="KW-0808">Transferase</keyword>
<dbReference type="GO" id="GO:0008270">
    <property type="term" value="F:zinc ion binding"/>
    <property type="evidence" value="ECO:0007669"/>
    <property type="project" value="UniProtKB-KW"/>
</dbReference>
<dbReference type="AlphaFoldDB" id="A0A699Z4L0"/>
<proteinExistence type="inferred from homology"/>
<comment type="caution">
    <text evidence="20">The sequence shown here is derived from an EMBL/GenBank/DDBJ whole genome shotgun (WGS) entry which is preliminary data.</text>
</comment>
<evidence type="ECO:0000256" key="5">
    <source>
        <dbReference type="ARBA" id="ARBA00012418"/>
    </source>
</evidence>
<evidence type="ECO:0000256" key="9">
    <source>
        <dbReference type="ARBA" id="ARBA00022679"/>
    </source>
</evidence>
<organism evidence="20 21">
    <name type="scientific">Haematococcus lacustris</name>
    <name type="common">Green alga</name>
    <name type="synonym">Haematococcus pluvialis</name>
    <dbReference type="NCBI Taxonomy" id="44745"/>
    <lineage>
        <taxon>Eukaryota</taxon>
        <taxon>Viridiplantae</taxon>
        <taxon>Chlorophyta</taxon>
        <taxon>core chlorophytes</taxon>
        <taxon>Chlorophyceae</taxon>
        <taxon>CS clade</taxon>
        <taxon>Chlamydomonadales</taxon>
        <taxon>Haematococcaceae</taxon>
        <taxon>Haematococcus</taxon>
    </lineage>
</organism>
<evidence type="ECO:0000256" key="6">
    <source>
        <dbReference type="ARBA" id="ARBA00022478"/>
    </source>
</evidence>
<evidence type="ECO:0000256" key="12">
    <source>
        <dbReference type="ARBA" id="ARBA00022771"/>
    </source>
</evidence>
<keyword evidence="7" id="KW-0150">Chloroplast</keyword>
<dbReference type="Pfam" id="PF04560">
    <property type="entry name" value="RNA_pol_Rpb2_7"/>
    <property type="match status" value="1"/>
</dbReference>
<protein>
    <recommendedName>
        <fullName evidence="5">DNA-directed RNA polymerase</fullName>
        <ecNumber evidence="5">2.7.7.6</ecNumber>
    </recommendedName>
    <alternativeName>
        <fullName evidence="17">PEP</fullName>
    </alternativeName>
</protein>
<evidence type="ECO:0000256" key="14">
    <source>
        <dbReference type="ARBA" id="ARBA00023163"/>
    </source>
</evidence>
<keyword evidence="15" id="KW-0539">Nucleus</keyword>
<keyword evidence="12" id="KW-0863">Zinc-finger</keyword>
<dbReference type="GO" id="GO:0006351">
    <property type="term" value="P:DNA-templated transcription"/>
    <property type="evidence" value="ECO:0007669"/>
    <property type="project" value="InterPro"/>
</dbReference>
<evidence type="ECO:0000256" key="7">
    <source>
        <dbReference type="ARBA" id="ARBA00022528"/>
    </source>
</evidence>
<dbReference type="EC" id="2.7.7.6" evidence="5"/>
<keyword evidence="8" id="KW-0934">Plastid</keyword>
<dbReference type="InterPro" id="IPR015712">
    <property type="entry name" value="DNA-dir_RNA_pol_su2"/>
</dbReference>
<evidence type="ECO:0000256" key="16">
    <source>
        <dbReference type="ARBA" id="ARBA00026088"/>
    </source>
</evidence>
<dbReference type="SUPFAM" id="SSF64484">
    <property type="entry name" value="beta and beta-prime subunits of DNA dependent RNA-polymerase"/>
    <property type="match status" value="1"/>
</dbReference>
<evidence type="ECO:0000256" key="3">
    <source>
        <dbReference type="ARBA" id="ARBA00004229"/>
    </source>
</evidence>
<evidence type="ECO:0000256" key="8">
    <source>
        <dbReference type="ARBA" id="ARBA00022640"/>
    </source>
</evidence>
<dbReference type="FunFam" id="2.40.270.10:FF:000006">
    <property type="entry name" value="DNA-directed RNA polymerase subunit beta"/>
    <property type="match status" value="1"/>
</dbReference>
<dbReference type="CDD" id="cd00653">
    <property type="entry name" value="RNA_pol_B_RPB2"/>
    <property type="match status" value="1"/>
</dbReference>
<feature type="non-terminal residue" evidence="20">
    <location>
        <position position="549"/>
    </location>
</feature>
<name>A0A699Z4L0_HAELA</name>
<dbReference type="Pfam" id="PF00562">
    <property type="entry name" value="RNA_pol_Rpb2_6"/>
    <property type="match status" value="1"/>
</dbReference>
<accession>A0A699Z4L0</accession>
<evidence type="ECO:0000259" key="18">
    <source>
        <dbReference type="Pfam" id="PF00562"/>
    </source>
</evidence>
<evidence type="ECO:0000256" key="15">
    <source>
        <dbReference type="ARBA" id="ARBA00023242"/>
    </source>
</evidence>
<keyword evidence="6 20" id="KW-0240">DNA-directed RNA polymerase</keyword>
<evidence type="ECO:0000256" key="4">
    <source>
        <dbReference type="ARBA" id="ARBA00006835"/>
    </source>
</evidence>
<dbReference type="InterPro" id="IPR037033">
    <property type="entry name" value="DNA-dir_RNAP_su2_hyb_sf"/>
</dbReference>
<keyword evidence="13" id="KW-0862">Zinc</keyword>
<feature type="domain" description="DNA-directed RNA polymerase subunit 2 hybrid-binding" evidence="18">
    <location>
        <begin position="55"/>
        <end position="433"/>
    </location>
</feature>
<dbReference type="Gene3D" id="2.40.270.10">
    <property type="entry name" value="DNA-directed RNA polymerase, subunit 2, domain 6"/>
    <property type="match status" value="1"/>
</dbReference>
<comment type="function">
    <text evidence="1">DNA-dependent RNA polymerase catalyzes the transcription of DNA into RNA using the four ribonucleoside triphosphates as substrates.</text>
</comment>
<keyword evidence="10" id="KW-0548">Nucleotidyltransferase</keyword>
<evidence type="ECO:0000256" key="10">
    <source>
        <dbReference type="ARBA" id="ARBA00022695"/>
    </source>
</evidence>
<comment type="subunit">
    <text evidence="16">In plastids the minimal PEP RNA polymerase catalytic core is composed of four subunits: alpha, beta, beta', and beta''. When a (nuclear-encoded) sigma factor is associated with the core the holoenzyme is formed, which can initiate transcription.</text>
</comment>
<dbReference type="PANTHER" id="PTHR20856">
    <property type="entry name" value="DNA-DIRECTED RNA POLYMERASE I SUBUNIT 2"/>
    <property type="match status" value="1"/>
</dbReference>
<dbReference type="InterPro" id="IPR014724">
    <property type="entry name" value="RNA_pol_RPB2_OB-fold"/>
</dbReference>
<reference evidence="20 21" key="1">
    <citation type="submission" date="2020-02" db="EMBL/GenBank/DDBJ databases">
        <title>Draft genome sequence of Haematococcus lacustris strain NIES-144.</title>
        <authorList>
            <person name="Morimoto D."/>
            <person name="Nakagawa S."/>
            <person name="Yoshida T."/>
            <person name="Sawayama S."/>
        </authorList>
    </citation>
    <scope>NUCLEOTIDE SEQUENCE [LARGE SCALE GENOMIC DNA]</scope>
    <source>
        <strain evidence="20 21">NIES-144</strain>
    </source>
</reference>
<evidence type="ECO:0000256" key="13">
    <source>
        <dbReference type="ARBA" id="ARBA00022833"/>
    </source>
</evidence>
<keyword evidence="11" id="KW-0479">Metal-binding</keyword>
<evidence type="ECO:0000313" key="20">
    <source>
        <dbReference type="EMBL" id="GFH16505.1"/>
    </source>
</evidence>
<dbReference type="InterPro" id="IPR007120">
    <property type="entry name" value="DNA-dir_RNAP_su2_dom"/>
</dbReference>
<evidence type="ECO:0000259" key="19">
    <source>
        <dbReference type="Pfam" id="PF04560"/>
    </source>
</evidence>
<evidence type="ECO:0000256" key="2">
    <source>
        <dbReference type="ARBA" id="ARBA00004123"/>
    </source>
</evidence>
<dbReference type="GO" id="GO:0032549">
    <property type="term" value="F:ribonucleoside binding"/>
    <property type="evidence" value="ECO:0007669"/>
    <property type="project" value="InterPro"/>
</dbReference>
<comment type="subcellular location">
    <subcellularLocation>
        <location evidence="2">Nucleus</location>
    </subcellularLocation>
    <subcellularLocation>
        <location evidence="3">Plastid</location>
        <location evidence="3">Chloroplast</location>
    </subcellularLocation>
</comment>
<dbReference type="Gene3D" id="2.40.50.150">
    <property type="match status" value="1"/>
</dbReference>
<dbReference type="PROSITE" id="PS01166">
    <property type="entry name" value="RNA_POL_BETA"/>
    <property type="match status" value="1"/>
</dbReference>
<dbReference type="GO" id="GO:0005634">
    <property type="term" value="C:nucleus"/>
    <property type="evidence" value="ECO:0007669"/>
    <property type="project" value="UniProtKB-SubCell"/>
</dbReference>
<evidence type="ECO:0000256" key="11">
    <source>
        <dbReference type="ARBA" id="ARBA00022723"/>
    </source>
</evidence>
<feature type="non-terminal residue" evidence="20">
    <location>
        <position position="1"/>
    </location>
</feature>
<dbReference type="InterPro" id="IPR007641">
    <property type="entry name" value="RNA_pol_Rpb2_7"/>
</dbReference>
<dbReference type="InterPro" id="IPR007121">
    <property type="entry name" value="RNA_pol_bsu_CS"/>
</dbReference>
<feature type="domain" description="RNA polymerase Rpb2" evidence="19">
    <location>
        <begin position="436"/>
        <end position="548"/>
    </location>
</feature>
<evidence type="ECO:0000256" key="17">
    <source>
        <dbReference type="ARBA" id="ARBA00032782"/>
    </source>
</evidence>
<comment type="similarity">
    <text evidence="4">Belongs to the RNA polymerase beta chain family.</text>
</comment>
<dbReference type="GO" id="GO:0003677">
    <property type="term" value="F:DNA binding"/>
    <property type="evidence" value="ECO:0007669"/>
    <property type="project" value="InterPro"/>
</dbReference>
<keyword evidence="14" id="KW-0804">Transcription</keyword>
<dbReference type="FunFam" id="3.90.1800.10:FF:000004">
    <property type="entry name" value="DNA-directed RNA polymerase subunit beta"/>
    <property type="match status" value="1"/>
</dbReference>
<sequence length="549" mass="59575">MMRPVRQCGSGRVEMIGTLEQSCLAIRCPDGGIGGSPSLAFSHQELGALSLLSVVASMTPFSDYNQSPRNMYQCQMGKQTMGTPAQAMQHRTDNKMYRLLNPQTPLARTTRYDQYHMDEYPSGTNAVVAVLSYTGYDMEDAMILNKSSMERGICHGRLIKTEMAAGFKRPVGAFGQQYPQNVPSAASSTAVLQQRLAPASNHKESDHLGEDGLPHVGAIIWPGQTVYSVKDQTTGQYKAHKLKGEEVACVDAVTLVGSKEKGPCQRANIRLVFNRNPVIGDKFASRAGQKGVLSILWPDVNMPFVAKTGMRPDLIINPHAFPSRMTIGMLIESMGAKAGALTGTFVDASPFQKADGKPGNPAEEFGAVLESLGYARHGQETMISGITGEEMKCDIFIGIVYYQRLRHMVSDKFQVRSTGPINNLTKQPLKGRKLGGGIRLGEMERDSLLAHGAAYLLHDRLHTCSDYHVMDVCTQCGSLVAPLTRPHAAASATSGPLSSASTGSSVGRVICPVCDNSSRYIERVALPYVFKFLATELAAMNIKVHIETQ</sequence>
<dbReference type="GO" id="GO:0009507">
    <property type="term" value="C:chloroplast"/>
    <property type="evidence" value="ECO:0007669"/>
    <property type="project" value="UniProtKB-SubCell"/>
</dbReference>
<dbReference type="GO" id="GO:0000428">
    <property type="term" value="C:DNA-directed RNA polymerase complex"/>
    <property type="evidence" value="ECO:0007669"/>
    <property type="project" value="UniProtKB-KW"/>
</dbReference>
<evidence type="ECO:0000256" key="1">
    <source>
        <dbReference type="ARBA" id="ARBA00004026"/>
    </source>
</evidence>
<dbReference type="Proteomes" id="UP000485058">
    <property type="component" value="Unassembled WGS sequence"/>
</dbReference>
<evidence type="ECO:0000313" key="21">
    <source>
        <dbReference type="Proteomes" id="UP000485058"/>
    </source>
</evidence>
<dbReference type="Gene3D" id="3.90.1800.10">
    <property type="entry name" value="RNA polymerase alpha subunit dimerisation domain"/>
    <property type="match status" value="1"/>
</dbReference>